<feature type="transmembrane region" description="Helical" evidence="5">
    <location>
        <begin position="85"/>
        <end position="108"/>
    </location>
</feature>
<dbReference type="AlphaFoldDB" id="K1MAN8"/>
<keyword evidence="3 5" id="KW-1133">Transmembrane helix</keyword>
<comment type="subcellular location">
    <subcellularLocation>
        <location evidence="1">Membrane</location>
        <topology evidence="1">Multi-pass membrane protein</topology>
    </subcellularLocation>
</comment>
<keyword evidence="4 5" id="KW-0472">Membrane</keyword>
<keyword evidence="2 5" id="KW-0812">Transmembrane</keyword>
<dbReference type="PATRIC" id="fig|883096.3.peg.406"/>
<keyword evidence="7" id="KW-1185">Reference proteome</keyword>
<feature type="transmembrane region" description="Helical" evidence="5">
    <location>
        <begin position="114"/>
        <end position="134"/>
    </location>
</feature>
<evidence type="ECO:0000256" key="2">
    <source>
        <dbReference type="ARBA" id="ARBA00022692"/>
    </source>
</evidence>
<dbReference type="InterPro" id="IPR006214">
    <property type="entry name" value="Bax_inhibitor_1-related"/>
</dbReference>
<comment type="caution">
    <text evidence="6">The sequence shown here is derived from an EMBL/GenBank/DDBJ whole genome shotgun (WGS) entry which is preliminary data.</text>
</comment>
<organism evidence="6 7">
    <name type="scientific">Bergeyella zoohelcum ATCC 43767</name>
    <dbReference type="NCBI Taxonomy" id="883096"/>
    <lineage>
        <taxon>Bacteria</taxon>
        <taxon>Pseudomonadati</taxon>
        <taxon>Bacteroidota</taxon>
        <taxon>Flavobacteriia</taxon>
        <taxon>Flavobacteriales</taxon>
        <taxon>Weeksellaceae</taxon>
        <taxon>Bergeyella</taxon>
    </lineage>
</organism>
<feature type="transmembrane region" description="Helical" evidence="5">
    <location>
        <begin position="22"/>
        <end position="44"/>
    </location>
</feature>
<evidence type="ECO:0000256" key="4">
    <source>
        <dbReference type="ARBA" id="ARBA00023136"/>
    </source>
</evidence>
<protein>
    <recommendedName>
        <fullName evidence="8">Permease</fullName>
    </recommendedName>
</protein>
<accession>K1MAN8</accession>
<evidence type="ECO:0000313" key="7">
    <source>
        <dbReference type="Proteomes" id="UP000006085"/>
    </source>
</evidence>
<dbReference type="Proteomes" id="UP000006085">
    <property type="component" value="Unassembled WGS sequence"/>
</dbReference>
<name>K1MAN8_9FLAO</name>
<reference evidence="6 7" key="1">
    <citation type="submission" date="2012-07" db="EMBL/GenBank/DDBJ databases">
        <title>The Genome Sequence of Bergeyella zoohelcum ATCC 43767.</title>
        <authorList>
            <consortium name="The Broad Institute Genome Sequencing Platform"/>
            <person name="Earl A."/>
            <person name="Ward D."/>
            <person name="Feldgarden M."/>
            <person name="Gevers D."/>
            <person name="Huys G."/>
            <person name="Walker B."/>
            <person name="Young S.K."/>
            <person name="Zeng Q."/>
            <person name="Gargeya S."/>
            <person name="Fitzgerald M."/>
            <person name="Haas B."/>
            <person name="Abouelleil A."/>
            <person name="Alvarado L."/>
            <person name="Arachchi H.M."/>
            <person name="Berlin A.M."/>
            <person name="Chapman S.B."/>
            <person name="Goldberg J."/>
            <person name="Griggs A."/>
            <person name="Gujja S."/>
            <person name="Hansen M."/>
            <person name="Howarth C."/>
            <person name="Imamovic A."/>
            <person name="Larimer J."/>
            <person name="McCowen C."/>
            <person name="Montmayeur A."/>
            <person name="Murphy C."/>
            <person name="Neiman D."/>
            <person name="Pearson M."/>
            <person name="Priest M."/>
            <person name="Roberts A."/>
            <person name="Saif S."/>
            <person name="Shea T."/>
            <person name="Sisk P."/>
            <person name="Sykes S."/>
            <person name="Wortman J."/>
            <person name="Nusbaum C."/>
            <person name="Birren B."/>
        </authorList>
    </citation>
    <scope>NUCLEOTIDE SEQUENCE [LARGE SCALE GENOMIC DNA]</scope>
    <source>
        <strain evidence="6 7">ATCC 43767</strain>
    </source>
</reference>
<evidence type="ECO:0000256" key="1">
    <source>
        <dbReference type="ARBA" id="ARBA00004141"/>
    </source>
</evidence>
<evidence type="ECO:0000256" key="3">
    <source>
        <dbReference type="ARBA" id="ARBA00022989"/>
    </source>
</evidence>
<dbReference type="Pfam" id="PF01027">
    <property type="entry name" value="Bax1-I"/>
    <property type="match status" value="1"/>
</dbReference>
<sequence>MNTYSLVYNASEKEKALFYKKVYGHLALSVFLFIIVESILIEVVDEDIILSMFDSYTWLFIIGGFWLASFFADKWSKAESQTVQYLGLGFYILIEAIIFLPLLYYAIYSTGEEVISQAAILTLALFGALTSIVFLSKRNFSTLRSFIVVGGFLSLGIIVAGIVFGFELGLWFTVGMILLASGSILYETHQIKNEYTTQQYVGASLKLFASVMLLFWYVIRLFISSDD</sequence>
<gene>
    <name evidence="6" type="ORF">HMPREF9699_00399</name>
</gene>
<feature type="transmembrane region" description="Helical" evidence="5">
    <location>
        <begin position="56"/>
        <end position="73"/>
    </location>
</feature>
<dbReference type="RefSeq" id="WP_002661967.1">
    <property type="nucleotide sequence ID" value="NZ_JH932293.1"/>
</dbReference>
<feature type="transmembrane region" description="Helical" evidence="5">
    <location>
        <begin position="146"/>
        <end position="164"/>
    </location>
</feature>
<evidence type="ECO:0000256" key="5">
    <source>
        <dbReference type="SAM" id="Phobius"/>
    </source>
</evidence>
<dbReference type="OrthoDB" id="5177430at2"/>
<evidence type="ECO:0008006" key="8">
    <source>
        <dbReference type="Google" id="ProtNLM"/>
    </source>
</evidence>
<feature type="transmembrane region" description="Helical" evidence="5">
    <location>
        <begin position="200"/>
        <end position="219"/>
    </location>
</feature>
<dbReference type="eggNOG" id="COG0670">
    <property type="taxonomic scope" value="Bacteria"/>
</dbReference>
<proteinExistence type="predicted"/>
<dbReference type="GO" id="GO:0016020">
    <property type="term" value="C:membrane"/>
    <property type="evidence" value="ECO:0007669"/>
    <property type="project" value="UniProtKB-SubCell"/>
</dbReference>
<dbReference type="EMBL" id="AGYA01000006">
    <property type="protein sequence ID" value="EKB59463.1"/>
    <property type="molecule type" value="Genomic_DNA"/>
</dbReference>
<evidence type="ECO:0000313" key="6">
    <source>
        <dbReference type="EMBL" id="EKB59463.1"/>
    </source>
</evidence>
<dbReference type="HOGENOM" id="CLU_1208143_0_0_10"/>
<dbReference type="STRING" id="883096.HMPREF9699_00399"/>
<feature type="transmembrane region" description="Helical" evidence="5">
    <location>
        <begin position="170"/>
        <end position="188"/>
    </location>
</feature>